<organism evidence="2 3">
    <name type="scientific">Sphingomonas jatrophae</name>
    <dbReference type="NCBI Taxonomy" id="1166337"/>
    <lineage>
        <taxon>Bacteria</taxon>
        <taxon>Pseudomonadati</taxon>
        <taxon>Pseudomonadota</taxon>
        <taxon>Alphaproteobacteria</taxon>
        <taxon>Sphingomonadales</taxon>
        <taxon>Sphingomonadaceae</taxon>
        <taxon>Sphingomonas</taxon>
    </lineage>
</organism>
<protein>
    <submittedName>
        <fullName evidence="2">Uncharacterized protein</fullName>
    </submittedName>
</protein>
<dbReference type="AlphaFoldDB" id="A0A1I6K5E6"/>
<dbReference type="OrthoDB" id="7278537at2"/>
<proteinExistence type="predicted"/>
<dbReference type="STRING" id="1166337.SAMN05192580_1348"/>
<keyword evidence="3" id="KW-1185">Reference proteome</keyword>
<dbReference type="EMBL" id="FOZG01000001">
    <property type="protein sequence ID" value="SFR86462.1"/>
    <property type="molecule type" value="Genomic_DNA"/>
</dbReference>
<dbReference type="RefSeq" id="WP_093312615.1">
    <property type="nucleotide sequence ID" value="NZ_FOZG01000001.1"/>
</dbReference>
<dbReference type="Proteomes" id="UP000198824">
    <property type="component" value="Unassembled WGS sequence"/>
</dbReference>
<evidence type="ECO:0000256" key="1">
    <source>
        <dbReference type="SAM" id="MobiDB-lite"/>
    </source>
</evidence>
<feature type="region of interest" description="Disordered" evidence="1">
    <location>
        <begin position="171"/>
        <end position="205"/>
    </location>
</feature>
<name>A0A1I6K5E6_9SPHN</name>
<reference evidence="2 3" key="1">
    <citation type="submission" date="2016-10" db="EMBL/GenBank/DDBJ databases">
        <authorList>
            <person name="de Groot N.N."/>
        </authorList>
    </citation>
    <scope>NUCLEOTIDE SEQUENCE [LARGE SCALE GENOMIC DNA]</scope>
    <source>
        <strain evidence="2 3">S5-249</strain>
    </source>
</reference>
<accession>A0A1I6K5E6</accession>
<sequence>MSSYVEIANLAASKLGADDQLRSPDDDTHVGRSVKAVWDTVRRAAIRDHTWNFAVQRQGLAARAGAPPHPWSFAYPLPATSLRLVEVLNCRRRSDWQLEGRDILTHMAAPLHIRFLTDVRETALWDDAFVEVFACRLAFQIAMRITGDRGIRNDCWADYQQALGRAIRADARENPPLRPEPTGWELARGWSGEPTRFSPNGDPVT</sequence>
<evidence type="ECO:0000313" key="3">
    <source>
        <dbReference type="Proteomes" id="UP000198824"/>
    </source>
</evidence>
<gene>
    <name evidence="2" type="ORF">SAMN05192580_1348</name>
</gene>
<evidence type="ECO:0000313" key="2">
    <source>
        <dbReference type="EMBL" id="SFR86462.1"/>
    </source>
</evidence>